<dbReference type="STRING" id="448.Lery_1763"/>
<dbReference type="PANTHER" id="PTHR22602:SF0">
    <property type="entry name" value="TRANSFERASE CAF17, MITOCHONDRIAL-RELATED"/>
    <property type="match status" value="1"/>
</dbReference>
<dbReference type="PATRIC" id="fig|448.7.peg.1844"/>
<dbReference type="RefSeq" id="WP_058526907.1">
    <property type="nucleotide sequence ID" value="NZ_CAAAHY010000012.1"/>
</dbReference>
<dbReference type="Gene3D" id="3.30.70.1630">
    <property type="match status" value="1"/>
</dbReference>
<dbReference type="InterPro" id="IPR017703">
    <property type="entry name" value="YgfZ/GCV_T_CS"/>
</dbReference>
<keyword evidence="2" id="KW-1185">Reference proteome</keyword>
<name>A0A0W0TM22_LEGER</name>
<protein>
    <submittedName>
        <fullName evidence="1">Glycine cleavage T protein</fullName>
    </submittedName>
</protein>
<proteinExistence type="predicted"/>
<dbReference type="GO" id="GO:0016226">
    <property type="term" value="P:iron-sulfur cluster assembly"/>
    <property type="evidence" value="ECO:0007669"/>
    <property type="project" value="TreeGrafter"/>
</dbReference>
<dbReference type="EMBL" id="LNYA01000028">
    <property type="protein sequence ID" value="KTC96557.1"/>
    <property type="molecule type" value="Genomic_DNA"/>
</dbReference>
<dbReference type="AlphaFoldDB" id="A0A0W0TM22"/>
<dbReference type="NCBIfam" id="TIGR03317">
    <property type="entry name" value="ygfZ_signature"/>
    <property type="match status" value="1"/>
</dbReference>
<comment type="caution">
    <text evidence="1">The sequence shown here is derived from an EMBL/GenBank/DDBJ whole genome shotgun (WGS) entry which is preliminary data.</text>
</comment>
<evidence type="ECO:0000313" key="1">
    <source>
        <dbReference type="EMBL" id="KTC96557.1"/>
    </source>
</evidence>
<dbReference type="InterPro" id="IPR045179">
    <property type="entry name" value="YgfZ/GcvT"/>
</dbReference>
<dbReference type="PANTHER" id="PTHR22602">
    <property type="entry name" value="TRANSFERASE CAF17, MITOCHONDRIAL-RELATED"/>
    <property type="match status" value="1"/>
</dbReference>
<organism evidence="1 2">
    <name type="scientific">Legionella erythra</name>
    <dbReference type="NCBI Taxonomy" id="448"/>
    <lineage>
        <taxon>Bacteria</taxon>
        <taxon>Pseudomonadati</taxon>
        <taxon>Pseudomonadota</taxon>
        <taxon>Gammaproteobacteria</taxon>
        <taxon>Legionellales</taxon>
        <taxon>Legionellaceae</taxon>
        <taxon>Legionella</taxon>
    </lineage>
</organism>
<gene>
    <name evidence="1" type="ORF">Lery_1763</name>
</gene>
<dbReference type="Proteomes" id="UP000054773">
    <property type="component" value="Unassembled WGS sequence"/>
</dbReference>
<sequence length="328" mass="37361">MNHSTYTIANRIYQTQHPLKEEVHFDTAENYIFHLPNLAVLAVDGAKAADFLQGQVTCDLRKITPSTMQRGALCNLKGRIMALLDVIDWQGYHLVLQRDLLEETKNNLSKTAMLSRVTLQVNDEYHAFGFLINTSNRTLPHFPLPAETGQVTQSSDYCCYFLGHNLFLALIHQDRVSHYLDHFSASQQRGSLGWHYLQLLNRHVSIYPETRGLFLAHRIDLHKQGYISFDKGCYKGQEIIARTHYKAKLKHELQIFTVLSDNPPVVGSRLFAEGTQQEIGELIDFCPKGTDCYLIAVSIHFEHAQVVTLENHDQALMLLDPLENTKGS</sequence>
<dbReference type="Gene3D" id="3.30.70.1400">
    <property type="entry name" value="Aminomethyltransferase beta-barrel domains"/>
    <property type="match status" value="1"/>
</dbReference>
<evidence type="ECO:0000313" key="2">
    <source>
        <dbReference type="Proteomes" id="UP000054773"/>
    </source>
</evidence>
<accession>A0A0W0TM22</accession>
<dbReference type="SUPFAM" id="SSF103025">
    <property type="entry name" value="Folate-binding domain"/>
    <property type="match status" value="1"/>
</dbReference>
<reference evidence="1 2" key="1">
    <citation type="submission" date="2015-11" db="EMBL/GenBank/DDBJ databases">
        <title>Genomic analysis of 38 Legionella species identifies large and diverse effector repertoires.</title>
        <authorList>
            <person name="Burstein D."/>
            <person name="Amaro F."/>
            <person name="Zusman T."/>
            <person name="Lifshitz Z."/>
            <person name="Cohen O."/>
            <person name="Gilbert J.A."/>
            <person name="Pupko T."/>
            <person name="Shuman H.A."/>
            <person name="Segal G."/>
        </authorList>
    </citation>
    <scope>NUCLEOTIDE SEQUENCE [LARGE SCALE GENOMIC DNA]</scope>
    <source>
        <strain evidence="1 2">SE-32A-C8</strain>
    </source>
</reference>
<dbReference type="Gene3D" id="2.40.30.160">
    <property type="match status" value="1"/>
</dbReference>